<dbReference type="GO" id="GO:0010181">
    <property type="term" value="F:FMN binding"/>
    <property type="evidence" value="ECO:0007669"/>
    <property type="project" value="InterPro"/>
</dbReference>
<dbReference type="OrthoDB" id="9776359at2"/>
<reference evidence="18 19" key="1">
    <citation type="submission" date="2014-03" db="EMBL/GenBank/DDBJ databases">
        <title>Selection and divergence in the genomes of co-occurring obligate luminous symbionts with specific hosts.</title>
        <authorList>
            <person name="Hendry T.A."/>
            <person name="de Wet J.R."/>
            <person name="Dunlap P.V."/>
        </authorList>
    </citation>
    <scope>NUCLEOTIDE SEQUENCE [LARGE SCALE GENOMIC DNA]</scope>
    <source>
        <strain evidence="18 19">Ppalp.1</strain>
    </source>
</reference>
<dbReference type="NCBIfam" id="TIGR01937">
    <property type="entry name" value="nqrB"/>
    <property type="match status" value="1"/>
</dbReference>
<dbReference type="InterPro" id="IPR004338">
    <property type="entry name" value="NqrB/RnfD"/>
</dbReference>
<feature type="transmembrane region" description="Helical" evidence="16">
    <location>
        <begin position="158"/>
        <end position="187"/>
    </location>
</feature>
<dbReference type="EMBL" id="JGVK01000006">
    <property type="protein sequence ID" value="KEY91541.1"/>
    <property type="molecule type" value="Genomic_DNA"/>
</dbReference>
<dbReference type="GO" id="GO:0006814">
    <property type="term" value="P:sodium ion transport"/>
    <property type="evidence" value="ECO:0007669"/>
    <property type="project" value="UniProtKB-UniRule"/>
</dbReference>
<evidence type="ECO:0000256" key="10">
    <source>
        <dbReference type="ARBA" id="ARBA00023027"/>
    </source>
</evidence>
<dbReference type="GO" id="GO:0005886">
    <property type="term" value="C:plasma membrane"/>
    <property type="evidence" value="ECO:0007669"/>
    <property type="project" value="UniProtKB-SubCell"/>
</dbReference>
<evidence type="ECO:0000256" key="17">
    <source>
        <dbReference type="PIRSR" id="PIRSR016055-50"/>
    </source>
</evidence>
<keyword evidence="7 16" id="KW-0812">Transmembrane</keyword>
<evidence type="ECO:0000256" key="16">
    <source>
        <dbReference type="HAMAP-Rule" id="MF_00426"/>
    </source>
</evidence>
<comment type="caution">
    <text evidence="18">The sequence shown here is derived from an EMBL/GenBank/DDBJ whole genome shotgun (WGS) entry which is preliminary data.</text>
</comment>
<keyword evidence="12 16" id="KW-0406">Ion transport</keyword>
<evidence type="ECO:0000256" key="3">
    <source>
        <dbReference type="ARBA" id="ARBA00022519"/>
    </source>
</evidence>
<organism evidence="18 19">
    <name type="scientific">Candidatus Photodesmus blepharonis</name>
    <dbReference type="NCBI Taxonomy" id="1179155"/>
    <lineage>
        <taxon>Bacteria</taxon>
        <taxon>Pseudomonadati</taxon>
        <taxon>Pseudomonadota</taxon>
        <taxon>Gammaproteobacteria</taxon>
        <taxon>Vibrionales</taxon>
        <taxon>Vibrionaceae</taxon>
        <taxon>Candidatus Photodesmus</taxon>
    </lineage>
</organism>
<keyword evidence="14 16" id="KW-0472">Membrane</keyword>
<dbReference type="Proteomes" id="UP000053784">
    <property type="component" value="Unassembled WGS sequence"/>
</dbReference>
<evidence type="ECO:0000256" key="13">
    <source>
        <dbReference type="ARBA" id="ARBA00023075"/>
    </source>
</evidence>
<comment type="subcellular location">
    <subcellularLocation>
        <location evidence="16">Cell membrane</location>
        <topology evidence="16">Multi-pass membrane protein</topology>
    </subcellularLocation>
</comment>
<keyword evidence="11 16" id="KW-0915">Sodium</keyword>
<evidence type="ECO:0000256" key="2">
    <source>
        <dbReference type="ARBA" id="ARBA00022475"/>
    </source>
</evidence>
<dbReference type="InterPro" id="IPR010966">
    <property type="entry name" value="NqrB"/>
</dbReference>
<dbReference type="GO" id="GO:0016655">
    <property type="term" value="F:oxidoreductase activity, acting on NAD(P)H, quinone or similar compound as acceptor"/>
    <property type="evidence" value="ECO:0007669"/>
    <property type="project" value="UniProtKB-UniRule"/>
</dbReference>
<evidence type="ECO:0000256" key="8">
    <source>
        <dbReference type="ARBA" id="ARBA00022967"/>
    </source>
</evidence>
<comment type="cofactor">
    <cofactor evidence="16 17">
        <name>FMN</name>
        <dbReference type="ChEBI" id="CHEBI:58210"/>
    </cofactor>
</comment>
<dbReference type="Pfam" id="PF03116">
    <property type="entry name" value="NQR2_RnfD_RnfE"/>
    <property type="match status" value="1"/>
</dbReference>
<keyword evidence="9 16" id="KW-1133">Transmembrane helix</keyword>
<dbReference type="PIRSF" id="PIRSF016055">
    <property type="entry name" value="NADH-UbQ_OxRdtase_B_su"/>
    <property type="match status" value="1"/>
</dbReference>
<gene>
    <name evidence="16 18" type="primary">nqrB</name>
    <name evidence="18" type="ORF">CF67_14083</name>
</gene>
<evidence type="ECO:0000256" key="1">
    <source>
        <dbReference type="ARBA" id="ARBA00022448"/>
    </source>
</evidence>
<protein>
    <recommendedName>
        <fullName evidence="16">Na(+)-translocating NADH-quinone reductase subunit B</fullName>
        <shortName evidence="16">Na(+)-NQR subunit B</shortName>
        <shortName evidence="16">Na(+)-translocating NQR subunit B</shortName>
        <ecNumber evidence="16">7.2.1.1</ecNumber>
    </recommendedName>
    <alternativeName>
        <fullName evidence="16">NQR complex subunit B</fullName>
    </alternativeName>
    <alternativeName>
        <fullName evidence="16">NQR-1 subunit B</fullName>
    </alternativeName>
</protein>
<evidence type="ECO:0000256" key="11">
    <source>
        <dbReference type="ARBA" id="ARBA00023053"/>
    </source>
</evidence>
<evidence type="ECO:0000256" key="15">
    <source>
        <dbReference type="ARBA" id="ARBA00023201"/>
    </source>
</evidence>
<evidence type="ECO:0000313" key="19">
    <source>
        <dbReference type="Proteomes" id="UP000053784"/>
    </source>
</evidence>
<keyword evidence="4 16" id="KW-0597">Phosphoprotein</keyword>
<feature type="transmembrane region" description="Helical" evidence="16">
    <location>
        <begin position="356"/>
        <end position="374"/>
    </location>
</feature>
<dbReference type="AlphaFoldDB" id="A0A084CP12"/>
<name>A0A084CP12_9GAMM</name>
<keyword evidence="10 16" id="KW-0520">NAD</keyword>
<dbReference type="EC" id="7.2.1.1" evidence="16"/>
<evidence type="ECO:0000256" key="7">
    <source>
        <dbReference type="ARBA" id="ARBA00022692"/>
    </source>
</evidence>
<keyword evidence="5 16" id="KW-0285">Flavoprotein</keyword>
<keyword evidence="2 16" id="KW-1003">Cell membrane</keyword>
<keyword evidence="13 16" id="KW-0830">Ubiquinone</keyword>
<feature type="transmembrane region" description="Helical" evidence="16">
    <location>
        <begin position="127"/>
        <end position="146"/>
    </location>
</feature>
<evidence type="ECO:0000256" key="4">
    <source>
        <dbReference type="ARBA" id="ARBA00022553"/>
    </source>
</evidence>
<evidence type="ECO:0000256" key="12">
    <source>
        <dbReference type="ARBA" id="ARBA00023065"/>
    </source>
</evidence>
<evidence type="ECO:0000256" key="5">
    <source>
        <dbReference type="ARBA" id="ARBA00022630"/>
    </source>
</evidence>
<comment type="function">
    <text evidence="16">NQR complex catalyzes the reduction of ubiquinone-1 to ubiquinol by two successive reactions, coupled with the transport of Na(+) ions from the cytoplasm to the periplasm. NqrA to NqrE are probably involved in the second step, the conversion of ubisemiquinone to ubiquinol.</text>
</comment>
<feature type="modified residue" description="FMN phosphoryl threonine" evidence="16 17">
    <location>
        <position position="235"/>
    </location>
</feature>
<feature type="transmembrane region" description="Helical" evidence="16">
    <location>
        <begin position="296"/>
        <end position="314"/>
    </location>
</feature>
<comment type="subunit">
    <text evidence="16">Composed of six subunits; NqrA, NqrB, NqrC, NqrD, NqrE and NqrF.</text>
</comment>
<feature type="transmembrane region" description="Helical" evidence="16">
    <location>
        <begin position="271"/>
        <end position="289"/>
    </location>
</feature>
<dbReference type="PANTHER" id="PTHR30578">
    <property type="entry name" value="ELECTRON TRANSPORT COMPLEX PROTEIN RNFD"/>
    <property type="match status" value="1"/>
</dbReference>
<accession>A0A084CP12</accession>
<evidence type="ECO:0000256" key="14">
    <source>
        <dbReference type="ARBA" id="ARBA00023136"/>
    </source>
</evidence>
<feature type="transmembrane region" description="Helical" evidence="16">
    <location>
        <begin position="52"/>
        <end position="72"/>
    </location>
</feature>
<keyword evidence="8 16" id="KW-1278">Translocase</keyword>
<feature type="transmembrane region" description="Helical" evidence="16">
    <location>
        <begin position="20"/>
        <end position="40"/>
    </location>
</feature>
<dbReference type="GO" id="GO:0055085">
    <property type="term" value="P:transmembrane transport"/>
    <property type="evidence" value="ECO:0007669"/>
    <property type="project" value="InterPro"/>
</dbReference>
<dbReference type="eggNOG" id="COG1805">
    <property type="taxonomic scope" value="Bacteria"/>
</dbReference>
<proteinExistence type="inferred from homology"/>
<evidence type="ECO:0000256" key="9">
    <source>
        <dbReference type="ARBA" id="ARBA00022989"/>
    </source>
</evidence>
<keyword evidence="1 16" id="KW-0813">Transport</keyword>
<comment type="similarity">
    <text evidence="16">Belongs to the NqrB/RnfD family.</text>
</comment>
<sequence>MIRKFLENMERHFKSDAKYGKWFVLYEAVATFFYTPGLVTKRSSHVRDGLDLKRIMIMVCFAVLPAMFWGIYNAGGQAILALHHMYSGSELVAVIDDNWHYWLIEKLGGTLGTDAGWISKLLLGSTYFFPIYITVFVVGGFWEILFCMIRKHQVNEGFFVTAILFSLILPPTLSLYQAALGITFGIVVAKELFGGTGCNFLNPALAGRAFLFFAYPAQISGDSVWVAVDGFSGATALTQWMQGGQNALMNSITSGKISWIDAFLGNIPGSFGEVSTLALMIGAIMIVYVGIASWRIIIGVMIGMIIVATLFNLLGSDTNPMFYMPWYWHLVLGGFAFGMFFMATDPVSASFTHKGKFIYGILIGSMCVMIRVVNPAYPEGMMLAILFSNLFAPLFDYVVAESNVKRRLARYGRQ</sequence>
<feature type="transmembrane region" description="Helical" evidence="16">
    <location>
        <begin position="326"/>
        <end position="344"/>
    </location>
</feature>
<dbReference type="HAMAP" id="MF_00426">
    <property type="entry name" value="NqrB"/>
    <property type="match status" value="1"/>
</dbReference>
<dbReference type="NCBIfam" id="NF003756">
    <property type="entry name" value="PRK05349.1"/>
    <property type="match status" value="1"/>
</dbReference>
<keyword evidence="6 16" id="KW-0288">FMN</keyword>
<evidence type="ECO:0000256" key="6">
    <source>
        <dbReference type="ARBA" id="ARBA00022643"/>
    </source>
</evidence>
<dbReference type="RefSeq" id="WP_034413297.1">
    <property type="nucleotide sequence ID" value="NZ_JGVK01000006.1"/>
</dbReference>
<dbReference type="GO" id="GO:0022904">
    <property type="term" value="P:respiratory electron transport chain"/>
    <property type="evidence" value="ECO:0007669"/>
    <property type="project" value="InterPro"/>
</dbReference>
<feature type="transmembrane region" description="Helical" evidence="16">
    <location>
        <begin position="380"/>
        <end position="400"/>
    </location>
</feature>
<keyword evidence="3" id="KW-0997">Cell inner membrane</keyword>
<keyword evidence="19" id="KW-1185">Reference proteome</keyword>
<evidence type="ECO:0000313" key="18">
    <source>
        <dbReference type="EMBL" id="KEY91541.1"/>
    </source>
</evidence>
<comment type="catalytic activity">
    <reaction evidence="16">
        <text>a ubiquinone + n Na(+)(in) + NADH + H(+) = a ubiquinol + n Na(+)(out) + NAD(+)</text>
        <dbReference type="Rhea" id="RHEA:47748"/>
        <dbReference type="Rhea" id="RHEA-COMP:9565"/>
        <dbReference type="Rhea" id="RHEA-COMP:9566"/>
        <dbReference type="ChEBI" id="CHEBI:15378"/>
        <dbReference type="ChEBI" id="CHEBI:16389"/>
        <dbReference type="ChEBI" id="CHEBI:17976"/>
        <dbReference type="ChEBI" id="CHEBI:29101"/>
        <dbReference type="ChEBI" id="CHEBI:57540"/>
        <dbReference type="ChEBI" id="CHEBI:57945"/>
        <dbReference type="EC" id="7.2.1.1"/>
    </reaction>
</comment>
<dbReference type="STRING" id="1179155.CF67_14083"/>
<dbReference type="PANTHER" id="PTHR30578:SF1">
    <property type="entry name" value="NA(+)-TRANSLOCATING NADH-QUINONE REDUCTASE SUBUNIT B"/>
    <property type="match status" value="1"/>
</dbReference>
<keyword evidence="15 16" id="KW-0739">Sodium transport</keyword>